<evidence type="ECO:0000313" key="3">
    <source>
        <dbReference type="Proteomes" id="UP000073492"/>
    </source>
</evidence>
<dbReference type="EMBL" id="LFZO01000313">
    <property type="protein sequence ID" value="KXT09690.1"/>
    <property type="molecule type" value="Genomic_DNA"/>
</dbReference>
<dbReference type="AlphaFoldDB" id="A0A139I4K5"/>
<accession>A0A139I4K5</accession>
<keyword evidence="1" id="KW-0732">Signal</keyword>
<reference evidence="2 3" key="1">
    <citation type="submission" date="2015-07" db="EMBL/GenBank/DDBJ databases">
        <title>Comparative genomics of the Sigatoka disease complex on banana suggests a link between parallel evolutionary changes in Pseudocercospora fijiensis and Pseudocercospora eumusae and increased virulence on the banana host.</title>
        <authorList>
            <person name="Chang T.-C."/>
            <person name="Salvucci A."/>
            <person name="Crous P.W."/>
            <person name="Stergiopoulos I."/>
        </authorList>
    </citation>
    <scope>NUCLEOTIDE SEQUENCE [LARGE SCALE GENOMIC DNA]</scope>
    <source>
        <strain evidence="2 3">CBS 116634</strain>
    </source>
</reference>
<protein>
    <submittedName>
        <fullName evidence="2">Uncharacterized protein</fullName>
    </submittedName>
</protein>
<feature type="signal peptide" evidence="1">
    <location>
        <begin position="1"/>
        <end position="25"/>
    </location>
</feature>
<keyword evidence="3" id="KW-1185">Reference proteome</keyword>
<sequence length="114" mass="12493">MAQNGQAFILLCILIWMLQGLHVAAQSLEHDVWALEVNPKNGLFGGERSHCPNLKRAAEELDLAIIYASRAVPCMQSHEFADVRGSLAEAKGLRPVEPAMGEHEDGAESFRVRG</sequence>
<name>A0A139I4K5_9PEZI</name>
<comment type="caution">
    <text evidence="2">The sequence shown here is derived from an EMBL/GenBank/DDBJ whole genome shotgun (WGS) entry which is preliminary data.</text>
</comment>
<evidence type="ECO:0000313" key="2">
    <source>
        <dbReference type="EMBL" id="KXT09690.1"/>
    </source>
</evidence>
<proteinExistence type="predicted"/>
<feature type="chain" id="PRO_5007297147" evidence="1">
    <location>
        <begin position="26"/>
        <end position="114"/>
    </location>
</feature>
<evidence type="ECO:0000256" key="1">
    <source>
        <dbReference type="SAM" id="SignalP"/>
    </source>
</evidence>
<organism evidence="2 3">
    <name type="scientific">Pseudocercospora musae</name>
    <dbReference type="NCBI Taxonomy" id="113226"/>
    <lineage>
        <taxon>Eukaryota</taxon>
        <taxon>Fungi</taxon>
        <taxon>Dikarya</taxon>
        <taxon>Ascomycota</taxon>
        <taxon>Pezizomycotina</taxon>
        <taxon>Dothideomycetes</taxon>
        <taxon>Dothideomycetidae</taxon>
        <taxon>Mycosphaerellales</taxon>
        <taxon>Mycosphaerellaceae</taxon>
        <taxon>Pseudocercospora</taxon>
    </lineage>
</organism>
<gene>
    <name evidence="2" type="ORF">AC579_8950</name>
</gene>
<dbReference type="Proteomes" id="UP000073492">
    <property type="component" value="Unassembled WGS sequence"/>
</dbReference>